<dbReference type="PANTHER" id="PTHR30250">
    <property type="entry name" value="PST FAMILY PREDICTED COLANIC ACID TRANSPORTER"/>
    <property type="match status" value="1"/>
</dbReference>
<dbReference type="Pfam" id="PF13440">
    <property type="entry name" value="Polysacc_synt_3"/>
    <property type="match status" value="1"/>
</dbReference>
<dbReference type="InterPro" id="IPR050833">
    <property type="entry name" value="Poly_Biosynth_Transport"/>
</dbReference>
<dbReference type="GO" id="GO:0005886">
    <property type="term" value="C:plasma membrane"/>
    <property type="evidence" value="ECO:0007669"/>
    <property type="project" value="UniProtKB-SubCell"/>
</dbReference>
<evidence type="ECO:0000313" key="9">
    <source>
        <dbReference type="Proteomes" id="UP000651085"/>
    </source>
</evidence>
<evidence type="ECO:0000256" key="4">
    <source>
        <dbReference type="ARBA" id="ARBA00022692"/>
    </source>
</evidence>
<feature type="transmembrane region" description="Helical" evidence="7">
    <location>
        <begin position="416"/>
        <end position="433"/>
    </location>
</feature>
<accession>A0A926IPV8</accession>
<feature type="transmembrane region" description="Helical" evidence="7">
    <location>
        <begin position="12"/>
        <end position="37"/>
    </location>
</feature>
<feature type="transmembrane region" description="Helical" evidence="7">
    <location>
        <begin position="81"/>
        <end position="104"/>
    </location>
</feature>
<reference evidence="8" key="1">
    <citation type="submission" date="2020-08" db="EMBL/GenBank/DDBJ databases">
        <title>Genome public.</title>
        <authorList>
            <person name="Liu C."/>
            <person name="Sun Q."/>
        </authorList>
    </citation>
    <scope>NUCLEOTIDE SEQUENCE</scope>
    <source>
        <strain evidence="8">N12</strain>
    </source>
</reference>
<dbReference type="AlphaFoldDB" id="A0A926IPV8"/>
<feature type="transmembrane region" description="Helical" evidence="7">
    <location>
        <begin position="439"/>
        <end position="460"/>
    </location>
</feature>
<protein>
    <submittedName>
        <fullName evidence="8">Lipopolysaccharide biosynthesis protein</fullName>
    </submittedName>
</protein>
<comment type="similarity">
    <text evidence="2">Belongs to the polysaccharide synthase family.</text>
</comment>
<dbReference type="RefSeq" id="WP_262434068.1">
    <property type="nucleotide sequence ID" value="NZ_JACRTF010000001.1"/>
</dbReference>
<dbReference type="Proteomes" id="UP000651085">
    <property type="component" value="Unassembled WGS sequence"/>
</dbReference>
<keyword evidence="4 7" id="KW-0812">Transmembrane</keyword>
<dbReference type="CDD" id="cd13127">
    <property type="entry name" value="MATE_tuaB_like"/>
    <property type="match status" value="1"/>
</dbReference>
<comment type="caution">
    <text evidence="8">The sequence shown here is derived from an EMBL/GenBank/DDBJ whole genome shotgun (WGS) entry which is preliminary data.</text>
</comment>
<evidence type="ECO:0000313" key="8">
    <source>
        <dbReference type="EMBL" id="MBC8592905.1"/>
    </source>
</evidence>
<dbReference type="EMBL" id="JACRTF010000001">
    <property type="protein sequence ID" value="MBC8592905.1"/>
    <property type="molecule type" value="Genomic_DNA"/>
</dbReference>
<dbReference type="PANTHER" id="PTHR30250:SF10">
    <property type="entry name" value="LIPOPOLYSACCHARIDE BIOSYNTHESIS PROTEIN WZXC"/>
    <property type="match status" value="1"/>
</dbReference>
<feature type="transmembrane region" description="Helical" evidence="7">
    <location>
        <begin position="320"/>
        <end position="343"/>
    </location>
</feature>
<gene>
    <name evidence="8" type="ORF">H8744_06485</name>
</gene>
<feature type="transmembrane region" description="Helical" evidence="7">
    <location>
        <begin position="289"/>
        <end position="308"/>
    </location>
</feature>
<keyword evidence="3" id="KW-1003">Cell membrane</keyword>
<keyword evidence="9" id="KW-1185">Reference proteome</keyword>
<evidence type="ECO:0000256" key="2">
    <source>
        <dbReference type="ARBA" id="ARBA00007430"/>
    </source>
</evidence>
<proteinExistence type="inferred from homology"/>
<feature type="transmembrane region" description="Helical" evidence="7">
    <location>
        <begin position="355"/>
        <end position="373"/>
    </location>
</feature>
<feature type="transmembrane region" description="Helical" evidence="7">
    <location>
        <begin position="116"/>
        <end position="137"/>
    </location>
</feature>
<feature type="transmembrane region" description="Helical" evidence="7">
    <location>
        <begin position="149"/>
        <end position="168"/>
    </location>
</feature>
<evidence type="ECO:0000256" key="6">
    <source>
        <dbReference type="ARBA" id="ARBA00023136"/>
    </source>
</evidence>
<evidence type="ECO:0000256" key="7">
    <source>
        <dbReference type="SAM" id="Phobius"/>
    </source>
</evidence>
<name>A0A926IPV8_9BACT</name>
<organism evidence="8 9">
    <name type="scientific">Jilunia laotingensis</name>
    <dbReference type="NCBI Taxonomy" id="2763675"/>
    <lineage>
        <taxon>Bacteria</taxon>
        <taxon>Pseudomonadati</taxon>
        <taxon>Bacteroidota</taxon>
        <taxon>Bacteroidia</taxon>
        <taxon>Bacteroidales</taxon>
        <taxon>Bacteroidaceae</taxon>
        <taxon>Jilunia</taxon>
    </lineage>
</organism>
<evidence type="ECO:0000256" key="3">
    <source>
        <dbReference type="ARBA" id="ARBA00022475"/>
    </source>
</evidence>
<keyword evidence="6 7" id="KW-0472">Membrane</keyword>
<evidence type="ECO:0000256" key="1">
    <source>
        <dbReference type="ARBA" id="ARBA00004651"/>
    </source>
</evidence>
<comment type="subcellular location">
    <subcellularLocation>
        <location evidence="1">Cell membrane</location>
        <topology evidence="1">Multi-pass membrane protein</topology>
    </subcellularLocation>
</comment>
<evidence type="ECO:0000256" key="5">
    <source>
        <dbReference type="ARBA" id="ARBA00022989"/>
    </source>
</evidence>
<feature type="transmembrane region" description="Helical" evidence="7">
    <location>
        <begin position="379"/>
        <end position="404"/>
    </location>
</feature>
<sequence length="479" mass="54613">MSESLKEKTARGLFWGGISNSLYQLLGLFFGIFLARLLTPDDYGMIGMLTIFSAVANSIQESGFTQALTNRKDAGQDDYNAVFWFSLCTGGVLYLLLFFCAPLIANFYHTPALVPLARFLFLGFLISSAGTAHNAILFKNLMVKEKAKAMLTALTVSGTLGVIMAYYGMAYWGIATQNVVYIFTFNLLLWHYSPWRPTWSFHFQPIREMLPFSIKLLITNVFHFVNDNIFSVLLGRFYTKQEVGYYTQANKWTNMGHTLITGVVNSVSQPIMVEAGANPDRQRKVFRKMLRFTAFISFPLMFGLALIAPEFITIAITDKWLPSAAIMQILCIWGAFLPINYIYTNQLISKGKSNVYMWNTIIQNLVQLLVLLLTVSYGIYVMAAIYVTINILWLFVWHYFVWQLIRITLWNVMKDITPYLSITAISLTAGYFAAKAFSNIYICLINKIVVTALVYIIILWSSKSVIFHESINFLLKRRK</sequence>
<keyword evidence="5 7" id="KW-1133">Transmembrane helix</keyword>